<evidence type="ECO:0000256" key="3">
    <source>
        <dbReference type="SAM" id="MobiDB-lite"/>
    </source>
</evidence>
<dbReference type="AlphaFoldDB" id="A0A9D1W034"/>
<evidence type="ECO:0000256" key="1">
    <source>
        <dbReference type="ARBA" id="ARBA00022801"/>
    </source>
</evidence>
<feature type="active site" description="Proton donor/acceptor" evidence="2">
    <location>
        <position position="176"/>
    </location>
</feature>
<name>A0A9D1W034_9FIRM</name>
<dbReference type="Pfam" id="PF04203">
    <property type="entry name" value="Sortase"/>
    <property type="match status" value="1"/>
</dbReference>
<feature type="active site" description="Acyl-thioester intermediate" evidence="2">
    <location>
        <position position="238"/>
    </location>
</feature>
<keyword evidence="4" id="KW-0812">Transmembrane</keyword>
<comment type="caution">
    <text evidence="5">The sequence shown here is derived from an EMBL/GenBank/DDBJ whole genome shotgun (WGS) entry which is preliminary data.</text>
</comment>
<dbReference type="NCBIfam" id="TIGR01076">
    <property type="entry name" value="sortase_fam"/>
    <property type="match status" value="1"/>
</dbReference>
<sequence length="377" mass="41577">MRRAVQIIAAAVFLAGAAVFLGPYVNRWMAGRDASDVIETFEVETAVGREDAGDRGEDVDASAGGADLQSEDYAAGVSAEALAALREELSAYNREIYENGQAGLKDPFSYETPGFDLTEYGFSQNVIGVLWIPRIEENLPIYLGADHDNMAKGAALLGETSMSLGETDSNTVIAAHRGWKGIPMLRNIQQLQIGDKIQITTPWDVLIYRVCDLKIISPDDSQEIFIQEGRELVTLLTCHPYPHNYQRYLVFAERSAEEPQTMEEDLAEVGKTWDPSPREVEDISGEEPATVQIDPAALSVSLTDGMAESGAGYSNLQIWLETYGVWILLAVVLIVVVSAVILTGRRKSGAVKGSDIGMTDQGKEHRKNRRRRRRRKR</sequence>
<proteinExistence type="predicted"/>
<keyword evidence="4" id="KW-1133">Transmembrane helix</keyword>
<dbReference type="Proteomes" id="UP000824243">
    <property type="component" value="Unassembled WGS sequence"/>
</dbReference>
<evidence type="ECO:0000256" key="2">
    <source>
        <dbReference type="PIRSR" id="PIRSR605754-1"/>
    </source>
</evidence>
<dbReference type="SUPFAM" id="SSF63817">
    <property type="entry name" value="Sortase"/>
    <property type="match status" value="1"/>
</dbReference>
<dbReference type="CDD" id="cd05827">
    <property type="entry name" value="Sortase_C"/>
    <property type="match status" value="1"/>
</dbReference>
<evidence type="ECO:0000313" key="5">
    <source>
        <dbReference type="EMBL" id="HIX49397.1"/>
    </source>
</evidence>
<dbReference type="InterPro" id="IPR042002">
    <property type="entry name" value="Sortase_C"/>
</dbReference>
<dbReference type="Gene3D" id="2.40.260.10">
    <property type="entry name" value="Sortase"/>
    <property type="match status" value="1"/>
</dbReference>
<evidence type="ECO:0000313" key="6">
    <source>
        <dbReference type="Proteomes" id="UP000824243"/>
    </source>
</evidence>
<feature type="region of interest" description="Disordered" evidence="3">
    <location>
        <begin position="350"/>
        <end position="377"/>
    </location>
</feature>
<dbReference type="GO" id="GO:0016787">
    <property type="term" value="F:hydrolase activity"/>
    <property type="evidence" value="ECO:0007669"/>
    <property type="project" value="UniProtKB-KW"/>
</dbReference>
<dbReference type="InterPro" id="IPR005754">
    <property type="entry name" value="Sortase"/>
</dbReference>
<protein>
    <submittedName>
        <fullName evidence="5">Class C sortase</fullName>
    </submittedName>
</protein>
<reference evidence="5" key="1">
    <citation type="journal article" date="2021" name="PeerJ">
        <title>Extensive microbial diversity within the chicken gut microbiome revealed by metagenomics and culture.</title>
        <authorList>
            <person name="Gilroy R."/>
            <person name="Ravi A."/>
            <person name="Getino M."/>
            <person name="Pursley I."/>
            <person name="Horton D.L."/>
            <person name="Alikhan N.F."/>
            <person name="Baker D."/>
            <person name="Gharbi K."/>
            <person name="Hall N."/>
            <person name="Watson M."/>
            <person name="Adriaenssens E.M."/>
            <person name="Foster-Nyarko E."/>
            <person name="Jarju S."/>
            <person name="Secka A."/>
            <person name="Antonio M."/>
            <person name="Oren A."/>
            <person name="Chaudhuri R.R."/>
            <person name="La Ragione R."/>
            <person name="Hildebrand F."/>
            <person name="Pallen M.J."/>
        </authorList>
    </citation>
    <scope>NUCLEOTIDE SEQUENCE</scope>
    <source>
        <strain evidence="5">ChiSjej5B23-15282</strain>
    </source>
</reference>
<feature type="compositionally biased region" description="Basic residues" evidence="3">
    <location>
        <begin position="364"/>
        <end position="377"/>
    </location>
</feature>
<dbReference type="EMBL" id="DXFA01000173">
    <property type="protein sequence ID" value="HIX49397.1"/>
    <property type="molecule type" value="Genomic_DNA"/>
</dbReference>
<keyword evidence="4" id="KW-0472">Membrane</keyword>
<keyword evidence="1" id="KW-0378">Hydrolase</keyword>
<evidence type="ECO:0000256" key="4">
    <source>
        <dbReference type="SAM" id="Phobius"/>
    </source>
</evidence>
<reference evidence="5" key="2">
    <citation type="submission" date="2021-04" db="EMBL/GenBank/DDBJ databases">
        <authorList>
            <person name="Gilroy R."/>
        </authorList>
    </citation>
    <scope>NUCLEOTIDE SEQUENCE</scope>
    <source>
        <strain evidence="5">ChiSjej5B23-15282</strain>
    </source>
</reference>
<organism evidence="5 6">
    <name type="scientific">Candidatus Mediterraneibacter caccavium</name>
    <dbReference type="NCBI Taxonomy" id="2838661"/>
    <lineage>
        <taxon>Bacteria</taxon>
        <taxon>Bacillati</taxon>
        <taxon>Bacillota</taxon>
        <taxon>Clostridia</taxon>
        <taxon>Lachnospirales</taxon>
        <taxon>Lachnospiraceae</taxon>
        <taxon>Mediterraneibacter</taxon>
    </lineage>
</organism>
<feature type="transmembrane region" description="Helical" evidence="4">
    <location>
        <begin position="323"/>
        <end position="342"/>
    </location>
</feature>
<accession>A0A9D1W034</accession>
<dbReference type="InterPro" id="IPR023365">
    <property type="entry name" value="Sortase_dom-sf"/>
</dbReference>
<gene>
    <name evidence="5" type="ORF">H9981_10385</name>
</gene>